<dbReference type="EMBL" id="CP104694">
    <property type="protein sequence ID" value="UXI68942.1"/>
    <property type="molecule type" value="Genomic_DNA"/>
</dbReference>
<accession>A0ABY6BGP1</accession>
<reference evidence="1" key="1">
    <citation type="submission" date="2022-09" db="EMBL/GenBank/DDBJ databases">
        <title>Tahibacter sp. nov., isolated from a fresh water.</title>
        <authorList>
            <person name="Baek J.H."/>
            <person name="Lee J.K."/>
            <person name="Kim J.M."/>
            <person name="Jeon C.O."/>
        </authorList>
    </citation>
    <scope>NUCLEOTIDE SEQUENCE</scope>
    <source>
        <strain evidence="1">W38</strain>
    </source>
</reference>
<protein>
    <submittedName>
        <fullName evidence="1">Uncharacterized protein</fullName>
    </submittedName>
</protein>
<dbReference type="Proteomes" id="UP001064632">
    <property type="component" value="Chromosome"/>
</dbReference>
<gene>
    <name evidence="1" type="ORF">N4264_04605</name>
</gene>
<evidence type="ECO:0000313" key="1">
    <source>
        <dbReference type="EMBL" id="UXI68942.1"/>
    </source>
</evidence>
<dbReference type="RefSeq" id="WP_261695901.1">
    <property type="nucleotide sequence ID" value="NZ_CP104694.1"/>
</dbReference>
<evidence type="ECO:0000313" key="2">
    <source>
        <dbReference type="Proteomes" id="UP001064632"/>
    </source>
</evidence>
<keyword evidence="2" id="KW-1185">Reference proteome</keyword>
<name>A0ABY6BGP1_9GAMM</name>
<sequence>MTTTEGEAEIVGAIVTAGWLQGSTISATDLVTIGLPSEACENRIGIVVSQSCDIRCGKLATEPKIELLLAEVVERLDGQFINCRHPRQLHVDANDGDQVVHLSIRIVDRHFVDRAALAKVAPMPLSFFDQDLELVVRWIIGRYLRSAFPGEFNKRLKPAEKRLQTAMSAAPSVVEMLISIVPEGDIGAEEHYDVDVVLLLEGIENDIPQSSWDEANELKRAVTNLLRETNIVSPELDDFVQIATTFNMAVGEYREYQRFEQGTHLSLAADTAAPPPTR</sequence>
<proteinExistence type="predicted"/>
<organism evidence="1 2">
    <name type="scientific">Tahibacter amnicola</name>
    <dbReference type="NCBI Taxonomy" id="2976241"/>
    <lineage>
        <taxon>Bacteria</taxon>
        <taxon>Pseudomonadati</taxon>
        <taxon>Pseudomonadota</taxon>
        <taxon>Gammaproteobacteria</taxon>
        <taxon>Lysobacterales</taxon>
        <taxon>Rhodanobacteraceae</taxon>
        <taxon>Tahibacter</taxon>
    </lineage>
</organism>